<organism evidence="6 7">
    <name type="scientific">Flavobacterium aciduliphilum</name>
    <dbReference type="NCBI Taxonomy" id="1101402"/>
    <lineage>
        <taxon>Bacteria</taxon>
        <taxon>Pseudomonadati</taxon>
        <taxon>Bacteroidota</taxon>
        <taxon>Flavobacteriia</taxon>
        <taxon>Flavobacteriales</taxon>
        <taxon>Flavobacteriaceae</taxon>
        <taxon>Flavobacterium</taxon>
    </lineage>
</organism>
<gene>
    <name evidence="6" type="ORF">CLV55_105137</name>
</gene>
<evidence type="ECO:0000256" key="4">
    <source>
        <dbReference type="ARBA" id="ARBA00022490"/>
    </source>
</evidence>
<proteinExistence type="inferred from homology"/>
<dbReference type="Pfam" id="PF02631">
    <property type="entry name" value="RecX_HTH2"/>
    <property type="match status" value="1"/>
</dbReference>
<evidence type="ECO:0000259" key="5">
    <source>
        <dbReference type="Pfam" id="PF02631"/>
    </source>
</evidence>
<name>A0A328YPW7_9FLAO</name>
<evidence type="ECO:0000256" key="2">
    <source>
        <dbReference type="ARBA" id="ARBA00009695"/>
    </source>
</evidence>
<dbReference type="GO" id="GO:0005737">
    <property type="term" value="C:cytoplasm"/>
    <property type="evidence" value="ECO:0007669"/>
    <property type="project" value="UniProtKB-SubCell"/>
</dbReference>
<dbReference type="Proteomes" id="UP000248840">
    <property type="component" value="Unassembled WGS sequence"/>
</dbReference>
<sequence length="162" mass="19221">MNAKSSLTLTEILKKMEYYCAYQDRCHADVQEKLRHFSLTEIERQEVIVHLLTEGFLHEERFALAFAIGKFHQKLWGKNRIKNELQARQISDYLIRKALDSLPNDEYEITFENLSSQVWQSITEKNSLKKRKKFCDTLLRKGWESDKVYAQMKALEKNSETN</sequence>
<comment type="caution">
    <text evidence="6">The sequence shown here is derived from an EMBL/GenBank/DDBJ whole genome shotgun (WGS) entry which is preliminary data.</text>
</comment>
<evidence type="ECO:0000313" key="6">
    <source>
        <dbReference type="EMBL" id="RAR72567.1"/>
    </source>
</evidence>
<evidence type="ECO:0000256" key="3">
    <source>
        <dbReference type="ARBA" id="ARBA00018111"/>
    </source>
</evidence>
<evidence type="ECO:0000256" key="1">
    <source>
        <dbReference type="ARBA" id="ARBA00004496"/>
    </source>
</evidence>
<keyword evidence="7" id="KW-1185">Reference proteome</keyword>
<dbReference type="PANTHER" id="PTHR33602">
    <property type="entry name" value="REGULATORY PROTEIN RECX FAMILY PROTEIN"/>
    <property type="match status" value="1"/>
</dbReference>
<evidence type="ECO:0000313" key="7">
    <source>
        <dbReference type="Proteomes" id="UP000248840"/>
    </source>
</evidence>
<reference evidence="6 7" key="1">
    <citation type="submission" date="2018-06" db="EMBL/GenBank/DDBJ databases">
        <title>Genomic Encyclopedia of Archaeal and Bacterial Type Strains, Phase II (KMG-II): from individual species to whole genera.</title>
        <authorList>
            <person name="Goeker M."/>
        </authorList>
    </citation>
    <scope>NUCLEOTIDE SEQUENCE [LARGE SCALE GENOMIC DNA]</scope>
    <source>
        <strain evidence="6 7">DSM 25663</strain>
    </source>
</reference>
<dbReference type="PANTHER" id="PTHR33602:SF1">
    <property type="entry name" value="REGULATORY PROTEIN RECX FAMILY PROTEIN"/>
    <property type="match status" value="1"/>
</dbReference>
<dbReference type="Gene3D" id="1.10.10.10">
    <property type="entry name" value="Winged helix-like DNA-binding domain superfamily/Winged helix DNA-binding domain"/>
    <property type="match status" value="1"/>
</dbReference>
<comment type="similarity">
    <text evidence="2">Belongs to the RecX family.</text>
</comment>
<accession>A0A328YPW7</accession>
<keyword evidence="4" id="KW-0963">Cytoplasm</keyword>
<dbReference type="GO" id="GO:0006282">
    <property type="term" value="P:regulation of DNA repair"/>
    <property type="evidence" value="ECO:0007669"/>
    <property type="project" value="InterPro"/>
</dbReference>
<dbReference type="EMBL" id="QLSZ01000005">
    <property type="protein sequence ID" value="RAR72567.1"/>
    <property type="molecule type" value="Genomic_DNA"/>
</dbReference>
<comment type="subcellular location">
    <subcellularLocation>
        <location evidence="1">Cytoplasm</location>
    </subcellularLocation>
</comment>
<dbReference type="InterPro" id="IPR053924">
    <property type="entry name" value="RecX_HTH_2nd"/>
</dbReference>
<feature type="domain" description="RecX second three-helical" evidence="5">
    <location>
        <begin position="59"/>
        <end position="99"/>
    </location>
</feature>
<protein>
    <recommendedName>
        <fullName evidence="3">Regulatory protein RecX</fullName>
    </recommendedName>
</protein>
<dbReference type="AlphaFoldDB" id="A0A328YPW7"/>
<dbReference type="InterPro" id="IPR036388">
    <property type="entry name" value="WH-like_DNA-bd_sf"/>
</dbReference>
<dbReference type="InterPro" id="IPR003783">
    <property type="entry name" value="Regulatory_RecX"/>
</dbReference>